<proteinExistence type="predicted"/>
<dbReference type="EMBL" id="CP113520">
    <property type="protein sequence ID" value="WAJ26220.1"/>
    <property type="molecule type" value="Genomic_DNA"/>
</dbReference>
<accession>A0ACD4NHC9</accession>
<keyword evidence="2" id="KW-1185">Reference proteome</keyword>
<evidence type="ECO:0000313" key="2">
    <source>
        <dbReference type="Proteomes" id="UP001163223"/>
    </source>
</evidence>
<protein>
    <submittedName>
        <fullName evidence="1">Uncharacterized protein</fullName>
    </submittedName>
</protein>
<evidence type="ECO:0000313" key="1">
    <source>
        <dbReference type="EMBL" id="WAJ26220.1"/>
    </source>
</evidence>
<organism evidence="1 2">
    <name type="scientific">Antarcticirhabdus aurantiaca</name>
    <dbReference type="NCBI Taxonomy" id="2606717"/>
    <lineage>
        <taxon>Bacteria</taxon>
        <taxon>Pseudomonadati</taxon>
        <taxon>Pseudomonadota</taxon>
        <taxon>Alphaproteobacteria</taxon>
        <taxon>Hyphomicrobiales</taxon>
        <taxon>Aurantimonadaceae</taxon>
        <taxon>Antarcticirhabdus</taxon>
    </lineage>
</organism>
<reference evidence="1" key="1">
    <citation type="submission" date="2022-11" db="EMBL/GenBank/DDBJ databases">
        <title>beta-Carotene-producing bacterium, Jeongeuplla avenae sp. nov., alleviates the salt stress of Arabidopsis seedlings.</title>
        <authorList>
            <person name="Jiang L."/>
            <person name="Lee J."/>
        </authorList>
    </citation>
    <scope>NUCLEOTIDE SEQUENCE</scope>
    <source>
        <strain evidence="1">DY_R2A_6</strain>
    </source>
</reference>
<sequence>MFKTLIRGACLSAALAAGALGLTTAPAAANDISFGITIGDGHGYRGGGPRYDDRGPSRHRGDFCSPRRALREAGRLGVRRPYVARETRRAITIVSARNGAEVRFAQRRDCPVISYRR</sequence>
<name>A0ACD4NHC9_9HYPH</name>
<gene>
    <name evidence="1" type="ORF">OXU80_15025</name>
</gene>
<dbReference type="Proteomes" id="UP001163223">
    <property type="component" value="Chromosome"/>
</dbReference>